<feature type="compositionally biased region" description="Basic and acidic residues" evidence="1">
    <location>
        <begin position="190"/>
        <end position="199"/>
    </location>
</feature>
<dbReference type="Proteomes" id="UP000050741">
    <property type="component" value="Unassembled WGS sequence"/>
</dbReference>
<dbReference type="WBParaSite" id="GPLIN_000951400">
    <property type="protein sequence ID" value="GPLIN_000951400"/>
    <property type="gene ID" value="GPLIN_000951400"/>
</dbReference>
<reference evidence="2" key="1">
    <citation type="submission" date="2013-12" db="EMBL/GenBank/DDBJ databases">
        <authorList>
            <person name="Aslett M."/>
        </authorList>
    </citation>
    <scope>NUCLEOTIDE SEQUENCE [LARGE SCALE GENOMIC DNA]</scope>
    <source>
        <strain evidence="2">Lindley</strain>
    </source>
</reference>
<reference evidence="3" key="3">
    <citation type="submission" date="2016-06" db="UniProtKB">
        <authorList>
            <consortium name="WormBaseParasite"/>
        </authorList>
    </citation>
    <scope>IDENTIFICATION</scope>
</reference>
<sequence length="199" mass="21302">MDVGRAANCIMERGLAWHFELKRPTNGGEDGHRSEVAADIDLTAAISSTTSPLGGGTAPATAEDNNDGQHNLHNNGEGGIMGRKMAGEEGERRHNGKQQLGIEGARKDAVGVIAGGATPRNQHHHYPDNPPMSGTADYASESELDIRRQPMARHLHSTSIPAGNKLVMALDLRQNSGTALRGGGRKSRFRERQRMAVSL</sequence>
<organism evidence="2 3">
    <name type="scientific">Globodera pallida</name>
    <name type="common">Potato cyst nematode worm</name>
    <name type="synonym">Heterodera pallida</name>
    <dbReference type="NCBI Taxonomy" id="36090"/>
    <lineage>
        <taxon>Eukaryota</taxon>
        <taxon>Metazoa</taxon>
        <taxon>Ecdysozoa</taxon>
        <taxon>Nematoda</taxon>
        <taxon>Chromadorea</taxon>
        <taxon>Rhabditida</taxon>
        <taxon>Tylenchina</taxon>
        <taxon>Tylenchomorpha</taxon>
        <taxon>Tylenchoidea</taxon>
        <taxon>Heteroderidae</taxon>
        <taxon>Heteroderinae</taxon>
        <taxon>Globodera</taxon>
    </lineage>
</organism>
<evidence type="ECO:0000256" key="1">
    <source>
        <dbReference type="SAM" id="MobiDB-lite"/>
    </source>
</evidence>
<proteinExistence type="predicted"/>
<reference evidence="2" key="2">
    <citation type="submission" date="2014-05" db="EMBL/GenBank/DDBJ databases">
        <title>The genome and life-stage specific transcriptomes of Globodera pallida elucidate key aspects of plant parasitism by a cyst nematode.</title>
        <authorList>
            <person name="Cotton J.A."/>
            <person name="Lilley C.J."/>
            <person name="Jones L.M."/>
            <person name="Kikuchi T."/>
            <person name="Reid A.J."/>
            <person name="Thorpe P."/>
            <person name="Tsai I.J."/>
            <person name="Beasley H."/>
            <person name="Blok V."/>
            <person name="Cock P.J.A."/>
            <person name="Van den Akker S.E."/>
            <person name="Holroyd N."/>
            <person name="Hunt M."/>
            <person name="Mantelin S."/>
            <person name="Naghra H."/>
            <person name="Pain A."/>
            <person name="Palomares-Rius J.E."/>
            <person name="Zarowiecki M."/>
            <person name="Berriman M."/>
            <person name="Jones J.T."/>
            <person name="Urwin P.E."/>
        </authorList>
    </citation>
    <scope>NUCLEOTIDE SEQUENCE [LARGE SCALE GENOMIC DNA]</scope>
    <source>
        <strain evidence="2">Lindley</strain>
    </source>
</reference>
<accession>A0A183C9G6</accession>
<evidence type="ECO:0000313" key="2">
    <source>
        <dbReference type="Proteomes" id="UP000050741"/>
    </source>
</evidence>
<dbReference type="AlphaFoldDB" id="A0A183C9G6"/>
<keyword evidence="2" id="KW-1185">Reference proteome</keyword>
<feature type="region of interest" description="Disordered" evidence="1">
    <location>
        <begin position="47"/>
        <end position="98"/>
    </location>
</feature>
<evidence type="ECO:0000313" key="3">
    <source>
        <dbReference type="WBParaSite" id="GPLIN_000951400"/>
    </source>
</evidence>
<name>A0A183C9G6_GLOPA</name>
<feature type="region of interest" description="Disordered" evidence="1">
    <location>
        <begin position="177"/>
        <end position="199"/>
    </location>
</feature>
<protein>
    <submittedName>
        <fullName evidence="3">Uncharacterized protein</fullName>
    </submittedName>
</protein>